<dbReference type="EMBL" id="KN824289">
    <property type="protein sequence ID" value="KIM29264.1"/>
    <property type="molecule type" value="Genomic_DNA"/>
</dbReference>
<dbReference type="AlphaFoldDB" id="A0A0C3BAX6"/>
<keyword evidence="3" id="KW-1185">Reference proteome</keyword>
<organism evidence="2 3">
    <name type="scientific">Serendipita vermifera MAFF 305830</name>
    <dbReference type="NCBI Taxonomy" id="933852"/>
    <lineage>
        <taxon>Eukaryota</taxon>
        <taxon>Fungi</taxon>
        <taxon>Dikarya</taxon>
        <taxon>Basidiomycota</taxon>
        <taxon>Agaricomycotina</taxon>
        <taxon>Agaricomycetes</taxon>
        <taxon>Sebacinales</taxon>
        <taxon>Serendipitaceae</taxon>
        <taxon>Serendipita</taxon>
    </lineage>
</organism>
<accession>A0A0C3BAX6</accession>
<dbReference type="Proteomes" id="UP000054097">
    <property type="component" value="Unassembled WGS sequence"/>
</dbReference>
<gene>
    <name evidence="2" type="ORF">M408DRAFT_121565</name>
</gene>
<protein>
    <submittedName>
        <fullName evidence="2">Uncharacterized protein</fullName>
    </submittedName>
</protein>
<evidence type="ECO:0000256" key="1">
    <source>
        <dbReference type="SAM" id="MobiDB-lite"/>
    </source>
</evidence>
<feature type="region of interest" description="Disordered" evidence="1">
    <location>
        <begin position="140"/>
        <end position="165"/>
    </location>
</feature>
<evidence type="ECO:0000313" key="2">
    <source>
        <dbReference type="EMBL" id="KIM29264.1"/>
    </source>
</evidence>
<evidence type="ECO:0000313" key="3">
    <source>
        <dbReference type="Proteomes" id="UP000054097"/>
    </source>
</evidence>
<reference evidence="2 3" key="1">
    <citation type="submission" date="2014-04" db="EMBL/GenBank/DDBJ databases">
        <authorList>
            <consortium name="DOE Joint Genome Institute"/>
            <person name="Kuo A."/>
            <person name="Zuccaro A."/>
            <person name="Kohler A."/>
            <person name="Nagy L.G."/>
            <person name="Floudas D."/>
            <person name="Copeland A."/>
            <person name="Barry K.W."/>
            <person name="Cichocki N."/>
            <person name="Veneault-Fourrey C."/>
            <person name="LaButti K."/>
            <person name="Lindquist E.A."/>
            <person name="Lipzen A."/>
            <person name="Lundell T."/>
            <person name="Morin E."/>
            <person name="Murat C."/>
            <person name="Sun H."/>
            <person name="Tunlid A."/>
            <person name="Henrissat B."/>
            <person name="Grigoriev I.V."/>
            <person name="Hibbett D.S."/>
            <person name="Martin F."/>
            <person name="Nordberg H.P."/>
            <person name="Cantor M.N."/>
            <person name="Hua S.X."/>
        </authorList>
    </citation>
    <scope>NUCLEOTIDE SEQUENCE [LARGE SCALE GENOMIC DNA]</scope>
    <source>
        <strain evidence="2 3">MAFF 305830</strain>
    </source>
</reference>
<name>A0A0C3BAX6_SERVB</name>
<dbReference type="HOGENOM" id="CLU_1611800_0_0_1"/>
<reference evidence="3" key="2">
    <citation type="submission" date="2015-01" db="EMBL/GenBank/DDBJ databases">
        <title>Evolutionary Origins and Diversification of the Mycorrhizal Mutualists.</title>
        <authorList>
            <consortium name="DOE Joint Genome Institute"/>
            <consortium name="Mycorrhizal Genomics Consortium"/>
            <person name="Kohler A."/>
            <person name="Kuo A."/>
            <person name="Nagy L.G."/>
            <person name="Floudas D."/>
            <person name="Copeland A."/>
            <person name="Barry K.W."/>
            <person name="Cichocki N."/>
            <person name="Veneault-Fourrey C."/>
            <person name="LaButti K."/>
            <person name="Lindquist E.A."/>
            <person name="Lipzen A."/>
            <person name="Lundell T."/>
            <person name="Morin E."/>
            <person name="Murat C."/>
            <person name="Riley R."/>
            <person name="Ohm R."/>
            <person name="Sun H."/>
            <person name="Tunlid A."/>
            <person name="Henrissat B."/>
            <person name="Grigoriev I.V."/>
            <person name="Hibbett D.S."/>
            <person name="Martin F."/>
        </authorList>
    </citation>
    <scope>NUCLEOTIDE SEQUENCE [LARGE SCALE GENOMIC DNA]</scope>
    <source>
        <strain evidence="3">MAFF 305830</strain>
    </source>
</reference>
<proteinExistence type="predicted"/>
<sequence>MSKTLTVQCLTSISGISLPGTAASPPNNKSQISYSSSIISLFLGRAVLWSISTSATTSSIGAPVECLLLFAVPPNLSCQFDPPCYPTIPVHVNGTKKKRGRYTALPHSLNLLELCSGGSSNVVASIKRFGVTPAYPHSPPQPVPPFNGMGVPPFTRVPRARPRRG</sequence>